<protein>
    <recommendedName>
        <fullName evidence="9">G-protein coupled receptors family 1 profile domain-containing protein</fullName>
    </recommendedName>
</protein>
<dbReference type="GO" id="GO:0004930">
    <property type="term" value="F:G protein-coupled receptor activity"/>
    <property type="evidence" value="ECO:0007669"/>
    <property type="project" value="TreeGrafter"/>
</dbReference>
<gene>
    <name evidence="7" type="ORF">PG999_010937</name>
</gene>
<sequence length="497" mass="55721">MEMTTREKGNGTLFWQNDTLDPLEDSLRKGLIAVTVVSMVSFFSAASLFAYLSYKAIADIRRGRRRQRHMCGRPGEAIRSEVSLDLSFSMPVQRHTESGPDARVARSESTRSTNTIANDHGRQHAEDTNQTRTTTATGGGCQSYRNPFPFLIMSILGAECTTTLGFSLNLSWVLRNGIVVGTSTCTAQGFFNSLGILVSSFSFMFMATCNYLAIVWGFRPQNKNIFLCNLWAWIFCTALCWVNPKYPRERLWSCWAWVLFSIPYTCLLYTLIFWKIYRQKSRRPNPGSGSLAGDNVGNLPSGYHPAFFVYPFVYVVCTIPLAVVRLSQSLRGSGSGKSHATDSDAYYCFAAVMMASNGLWNTILWLTTIFISTPEDMQHAGLGTFAFMRTPEWRKFGNMVWISGPMSKGVHHLGKGHGRHQGNNNNSSNEAPSQEFLRLDDNGIQMNVVTTITVEETLDREEDVKQNGRLPIQEKHEHADSSMPTSVCSSITKQRRT</sequence>
<feature type="compositionally biased region" description="Polar residues" evidence="5">
    <location>
        <begin position="421"/>
        <end position="432"/>
    </location>
</feature>
<feature type="compositionally biased region" description="Polar residues" evidence="5">
    <location>
        <begin position="482"/>
        <end position="497"/>
    </location>
</feature>
<feature type="compositionally biased region" description="Basic and acidic residues" evidence="5">
    <location>
        <begin position="462"/>
        <end position="480"/>
    </location>
</feature>
<proteinExistence type="predicted"/>
<evidence type="ECO:0000256" key="6">
    <source>
        <dbReference type="SAM" id="Phobius"/>
    </source>
</evidence>
<feature type="transmembrane region" description="Helical" evidence="6">
    <location>
        <begin position="196"/>
        <end position="218"/>
    </location>
</feature>
<organism evidence="7 8">
    <name type="scientific">Apiospora kogelbergensis</name>
    <dbReference type="NCBI Taxonomy" id="1337665"/>
    <lineage>
        <taxon>Eukaryota</taxon>
        <taxon>Fungi</taxon>
        <taxon>Dikarya</taxon>
        <taxon>Ascomycota</taxon>
        <taxon>Pezizomycotina</taxon>
        <taxon>Sordariomycetes</taxon>
        <taxon>Xylariomycetidae</taxon>
        <taxon>Amphisphaeriales</taxon>
        <taxon>Apiosporaceae</taxon>
        <taxon>Apiospora</taxon>
    </lineage>
</organism>
<evidence type="ECO:0000256" key="5">
    <source>
        <dbReference type="SAM" id="MobiDB-lite"/>
    </source>
</evidence>
<dbReference type="SUPFAM" id="SSF81321">
    <property type="entry name" value="Family A G protein-coupled receptor-like"/>
    <property type="match status" value="1"/>
</dbReference>
<feature type="transmembrane region" description="Helical" evidence="6">
    <location>
        <begin position="307"/>
        <end position="324"/>
    </location>
</feature>
<dbReference type="CDD" id="cd00637">
    <property type="entry name" value="7tm_classA_rhodopsin-like"/>
    <property type="match status" value="1"/>
</dbReference>
<evidence type="ECO:0000256" key="4">
    <source>
        <dbReference type="ARBA" id="ARBA00023136"/>
    </source>
</evidence>
<evidence type="ECO:0000256" key="3">
    <source>
        <dbReference type="ARBA" id="ARBA00022989"/>
    </source>
</evidence>
<feature type="region of interest" description="Disordered" evidence="5">
    <location>
        <begin position="459"/>
        <end position="497"/>
    </location>
</feature>
<evidence type="ECO:0000256" key="1">
    <source>
        <dbReference type="ARBA" id="ARBA00004141"/>
    </source>
</evidence>
<dbReference type="Proteomes" id="UP001392437">
    <property type="component" value="Unassembled WGS sequence"/>
</dbReference>
<dbReference type="EMBL" id="JAQQWP010000009">
    <property type="protein sequence ID" value="KAK8100563.1"/>
    <property type="molecule type" value="Genomic_DNA"/>
</dbReference>
<feature type="region of interest" description="Disordered" evidence="5">
    <location>
        <begin position="412"/>
        <end position="432"/>
    </location>
</feature>
<comment type="subcellular location">
    <subcellularLocation>
        <location evidence="1">Membrane</location>
        <topology evidence="1">Multi-pass membrane protein</topology>
    </subcellularLocation>
</comment>
<reference evidence="7 8" key="1">
    <citation type="submission" date="2023-01" db="EMBL/GenBank/DDBJ databases">
        <title>Analysis of 21 Apiospora genomes using comparative genomics revels a genus with tremendous synthesis potential of carbohydrate active enzymes and secondary metabolites.</title>
        <authorList>
            <person name="Sorensen T."/>
        </authorList>
    </citation>
    <scope>NUCLEOTIDE SEQUENCE [LARGE SCALE GENOMIC DNA]</scope>
    <source>
        <strain evidence="7 8">CBS 117206</strain>
    </source>
</reference>
<dbReference type="Gene3D" id="1.20.1070.10">
    <property type="entry name" value="Rhodopsin 7-helix transmembrane proteins"/>
    <property type="match status" value="1"/>
</dbReference>
<keyword evidence="4 6" id="KW-0472">Membrane</keyword>
<accession>A0AAW0QBK7</accession>
<evidence type="ECO:0000313" key="7">
    <source>
        <dbReference type="EMBL" id="KAK8100563.1"/>
    </source>
</evidence>
<feature type="transmembrane region" description="Helical" evidence="6">
    <location>
        <begin position="345"/>
        <end position="366"/>
    </location>
</feature>
<keyword evidence="3 6" id="KW-1133">Transmembrane helix</keyword>
<dbReference type="GO" id="GO:0007189">
    <property type="term" value="P:adenylate cyclase-activating G protein-coupled receptor signaling pathway"/>
    <property type="evidence" value="ECO:0007669"/>
    <property type="project" value="TreeGrafter"/>
</dbReference>
<evidence type="ECO:0008006" key="9">
    <source>
        <dbReference type="Google" id="ProtNLM"/>
    </source>
</evidence>
<keyword evidence="8" id="KW-1185">Reference proteome</keyword>
<feature type="transmembrane region" description="Helical" evidence="6">
    <location>
        <begin position="30"/>
        <end position="54"/>
    </location>
</feature>
<dbReference type="PANTHER" id="PTHR23112:SF37">
    <property type="entry name" value="G PROTEIN-COUPLED RECEPTOR GPR1"/>
    <property type="match status" value="1"/>
</dbReference>
<feature type="compositionally biased region" description="Basic and acidic residues" evidence="5">
    <location>
        <begin position="94"/>
        <end position="109"/>
    </location>
</feature>
<comment type="caution">
    <text evidence="7">The sequence shown here is derived from an EMBL/GenBank/DDBJ whole genome shotgun (WGS) entry which is preliminary data.</text>
</comment>
<feature type="transmembrane region" description="Helical" evidence="6">
    <location>
        <begin position="224"/>
        <end position="242"/>
    </location>
</feature>
<dbReference type="PANTHER" id="PTHR23112">
    <property type="entry name" value="G PROTEIN-COUPLED RECEPTOR 157-RELATED"/>
    <property type="match status" value="1"/>
</dbReference>
<dbReference type="AlphaFoldDB" id="A0AAW0QBK7"/>
<feature type="compositionally biased region" description="Basic and acidic residues" evidence="5">
    <location>
        <begin position="119"/>
        <end position="129"/>
    </location>
</feature>
<dbReference type="GO" id="GO:0005886">
    <property type="term" value="C:plasma membrane"/>
    <property type="evidence" value="ECO:0007669"/>
    <property type="project" value="TreeGrafter"/>
</dbReference>
<feature type="region of interest" description="Disordered" evidence="5">
    <location>
        <begin position="93"/>
        <end position="140"/>
    </location>
</feature>
<evidence type="ECO:0000313" key="8">
    <source>
        <dbReference type="Proteomes" id="UP001392437"/>
    </source>
</evidence>
<evidence type="ECO:0000256" key="2">
    <source>
        <dbReference type="ARBA" id="ARBA00022692"/>
    </source>
</evidence>
<feature type="transmembrane region" description="Helical" evidence="6">
    <location>
        <begin position="254"/>
        <end position="277"/>
    </location>
</feature>
<keyword evidence="2 6" id="KW-0812">Transmembrane</keyword>
<name>A0AAW0QBK7_9PEZI</name>